<evidence type="ECO:0000256" key="1">
    <source>
        <dbReference type="SAM" id="MobiDB-lite"/>
    </source>
</evidence>
<proteinExistence type="predicted"/>
<accession>A0A511N3G9</accession>
<name>A0A511N3G9_DEIC1</name>
<dbReference type="OrthoDB" id="1753657at2"/>
<organism evidence="2 3">
    <name type="scientific">Deinococcus cellulosilyticus (strain DSM 18568 / NBRC 106333 / KACC 11606 / 5516J-15)</name>
    <dbReference type="NCBI Taxonomy" id="1223518"/>
    <lineage>
        <taxon>Bacteria</taxon>
        <taxon>Thermotogati</taxon>
        <taxon>Deinococcota</taxon>
        <taxon>Deinococci</taxon>
        <taxon>Deinococcales</taxon>
        <taxon>Deinococcaceae</taxon>
        <taxon>Deinococcus</taxon>
    </lineage>
</organism>
<feature type="region of interest" description="Disordered" evidence="1">
    <location>
        <begin position="873"/>
        <end position="897"/>
    </location>
</feature>
<dbReference type="RefSeq" id="WP_146884838.1">
    <property type="nucleotide sequence ID" value="NZ_BJXB01000010.1"/>
</dbReference>
<dbReference type="EMBL" id="BJXB01000010">
    <property type="protein sequence ID" value="GEM46966.1"/>
    <property type="molecule type" value="Genomic_DNA"/>
</dbReference>
<protein>
    <submittedName>
        <fullName evidence="2">Uncharacterized protein</fullName>
    </submittedName>
</protein>
<dbReference type="Proteomes" id="UP000321306">
    <property type="component" value="Unassembled WGS sequence"/>
</dbReference>
<dbReference type="AlphaFoldDB" id="A0A511N3G9"/>
<reference evidence="2 3" key="1">
    <citation type="submission" date="2019-07" db="EMBL/GenBank/DDBJ databases">
        <title>Whole genome shotgun sequence of Deinococcus cellulosilyticus NBRC 106333.</title>
        <authorList>
            <person name="Hosoyama A."/>
            <person name="Uohara A."/>
            <person name="Ohji S."/>
            <person name="Ichikawa N."/>
        </authorList>
    </citation>
    <scope>NUCLEOTIDE SEQUENCE [LARGE SCALE GENOMIC DNA]</scope>
    <source>
        <strain evidence="2 3">NBRC 106333</strain>
    </source>
</reference>
<evidence type="ECO:0000313" key="2">
    <source>
        <dbReference type="EMBL" id="GEM46966.1"/>
    </source>
</evidence>
<keyword evidence="3" id="KW-1185">Reference proteome</keyword>
<gene>
    <name evidence="2" type="ORF">DC3_26010</name>
</gene>
<comment type="caution">
    <text evidence="2">The sequence shown here is derived from an EMBL/GenBank/DDBJ whole genome shotgun (WGS) entry which is preliminary data.</text>
</comment>
<evidence type="ECO:0000313" key="3">
    <source>
        <dbReference type="Proteomes" id="UP000321306"/>
    </source>
</evidence>
<sequence length="897" mass="101386">MHDLERFTLGLFQKLGVEPREVASRTYRVKLPLELNRFFRRSELFFTFSEEHYDIHQDEGIEFITAGSPLLDRLIGFVRSRFMVSEAMLQGKALGQLALSSQNLNLEKTPKQLYRKYLCFHVKISVRSDEHLEEILPIWMDLTTKQVLSEAPETPELHPSETPTALAPEEVQEAWNGAWSGIQQQLKHWLEPVQDGINLRLQLEINKRRASGPERQMLIDRFKPQLQTELVFAELLMYPVQLWEVQFKARNWSMRAQYRWDMVRKTWLTAPTCSSCQQITFQLQGCEKGHHLVCERCQQVCKQCQVHQCRQHPLEKCSSCQGGTCNTCLEGCHACQKHNCPTCLMPCPECRKQTCHTCVVSCADCDRVGCTDHFQTCHITLKSLCARHARTCQGCQNVTHHSVLHLTEDGALLCENCAVVCTESHSRPTWLNPAVAMQCSGQHTKPQYLCHQHVQVCTDCGKAMCQQHLVTTKSGVKVCRECAKTCPVCPTGTYHTSQEVQGCQDSHHAAHLVCHEHQRSCHDCKKSTCSHHSYRSKRSHNAFCREHIVVCPDCKTQVGRSEAVQAVEGLYCLECVGKCAACNQTHSRKYLHTAKHSGRTFCKTHIMACPECQTQVGVSEAVQTLEGPRCPDCHDTCKTCHTDHALSGLTVCPSCVPASQKGKNKRDLRLYLHCQLHVHHCHVCSQATCQSHTKQCADCLQNTCPDHLVTDTQGRKLCSKCAVICTYCPSGTYHHRKDITSCSVSKEHLCKNHTLICEDCLKPVGARHTAKCSSCQGLTCRSCLRENECYTCWTLKPADALLLKELGLQEVAQSWSIHASLKDRGNGTFKQVVVYHTRAGSLWGALTSKTSLMLDVYLRSGQKIQKVRHLEPEKAPRGFPNPSRLKALQDALQKRKP</sequence>